<evidence type="ECO:0000256" key="4">
    <source>
        <dbReference type="ARBA" id="ARBA00038440"/>
    </source>
</evidence>
<gene>
    <name evidence="6" type="primary">purN</name>
    <name evidence="8" type="ordered locus">Marky_1566</name>
</gene>
<dbReference type="Pfam" id="PF00551">
    <property type="entry name" value="Formyl_trans_N"/>
    <property type="match status" value="1"/>
</dbReference>
<dbReference type="PANTHER" id="PTHR43369">
    <property type="entry name" value="PHOSPHORIBOSYLGLYCINAMIDE FORMYLTRANSFERASE"/>
    <property type="match status" value="1"/>
</dbReference>
<dbReference type="HAMAP" id="MF_01930">
    <property type="entry name" value="PurN"/>
    <property type="match status" value="1"/>
</dbReference>
<dbReference type="InterPro" id="IPR036477">
    <property type="entry name" value="Formyl_transf_N_sf"/>
</dbReference>
<keyword evidence="9" id="KW-1185">Reference proteome</keyword>
<keyword evidence="2 6" id="KW-0808">Transferase</keyword>
<proteinExistence type="inferred from homology"/>
<sequence length="306" mass="33144">MDAFPLDRPARLAVFASGRGTNLASLLRTFPQGDALGSVVLVVSDREDAPALARARSAGVEALHIPWPRGGRAAFEAQAQAALEARGIDLVCLAGFMRILSPVFVEAWAGRILNIHPSLLPDFPGLHAQRQALEAGAREAGCSVHFVDAGVDSGPVVLQRRVPVFPGDTEETLAARILYEEHRAYPDAVRLVLEGWAFPPPDAGFVRERYGPEAAAIYAALEGRTPEGAPRKVQYLRVARFLERVGYPDRVLAAWKGTGGPVERAAWAWETLKLEAYRPGAAAVRQELEALKAELPPAVRTLLERV</sequence>
<dbReference type="KEGG" id="mhd:Marky_1566"/>
<comment type="function">
    <text evidence="6">Catalyzes the transfer of a formyl group from 10-formyltetrahydrofolate to 5-phospho-ribosyl-glycinamide (GAR), producing 5-phospho-ribosyl-N-formylglycinamide (FGAR) and tetrahydrofolate.</text>
</comment>
<dbReference type="NCBIfam" id="TIGR00639">
    <property type="entry name" value="PurN"/>
    <property type="match status" value="1"/>
</dbReference>
<dbReference type="RefSeq" id="WP_013704348.1">
    <property type="nucleotide sequence ID" value="NC_015387.1"/>
</dbReference>
<dbReference type="UniPathway" id="UPA00074">
    <property type="reaction ID" value="UER00126"/>
</dbReference>
<feature type="binding site" evidence="6">
    <location>
        <begin position="97"/>
        <end position="100"/>
    </location>
    <ligand>
        <name>(6R)-10-formyltetrahydrofolate</name>
        <dbReference type="ChEBI" id="CHEBI:195366"/>
    </ligand>
</feature>
<dbReference type="PROSITE" id="PS00373">
    <property type="entry name" value="GART"/>
    <property type="match status" value="1"/>
</dbReference>
<dbReference type="GO" id="GO:0006189">
    <property type="term" value="P:'de novo' IMP biosynthetic process"/>
    <property type="evidence" value="ECO:0007669"/>
    <property type="project" value="UniProtKB-UniRule"/>
</dbReference>
<dbReference type="STRING" id="869210.Marky_1566"/>
<dbReference type="InterPro" id="IPR002376">
    <property type="entry name" value="Formyl_transf_N"/>
</dbReference>
<comment type="similarity">
    <text evidence="4 6">Belongs to the GART family.</text>
</comment>
<evidence type="ECO:0000256" key="2">
    <source>
        <dbReference type="ARBA" id="ARBA00022679"/>
    </source>
</evidence>
<keyword evidence="3 6" id="KW-0658">Purine biosynthesis</keyword>
<feature type="binding site" evidence="6">
    <location>
        <position position="114"/>
    </location>
    <ligand>
        <name>(6R)-10-formyltetrahydrofolate</name>
        <dbReference type="ChEBI" id="CHEBI:195366"/>
    </ligand>
</feature>
<dbReference type="HOGENOM" id="CLU_081517_0_0_0"/>
<accession>F2NQT7</accession>
<feature type="domain" description="Formyl transferase N-terminal" evidence="7">
    <location>
        <begin position="11"/>
        <end position="189"/>
    </location>
</feature>
<feature type="site" description="Raises pKa of active site His" evidence="6">
    <location>
        <position position="152"/>
    </location>
</feature>
<dbReference type="GO" id="GO:0005737">
    <property type="term" value="C:cytoplasm"/>
    <property type="evidence" value="ECO:0007669"/>
    <property type="project" value="TreeGrafter"/>
</dbReference>
<dbReference type="EC" id="2.1.2.2" evidence="6"/>
<comment type="catalytic activity">
    <reaction evidence="5 6">
        <text>N(1)-(5-phospho-beta-D-ribosyl)glycinamide + (6R)-10-formyltetrahydrofolate = N(2)-formyl-N(1)-(5-phospho-beta-D-ribosyl)glycinamide + (6S)-5,6,7,8-tetrahydrofolate + H(+)</text>
        <dbReference type="Rhea" id="RHEA:15053"/>
        <dbReference type="ChEBI" id="CHEBI:15378"/>
        <dbReference type="ChEBI" id="CHEBI:57453"/>
        <dbReference type="ChEBI" id="CHEBI:143788"/>
        <dbReference type="ChEBI" id="CHEBI:147286"/>
        <dbReference type="ChEBI" id="CHEBI:195366"/>
        <dbReference type="EC" id="2.1.2.2"/>
    </reaction>
</comment>
<comment type="pathway">
    <text evidence="1 6">Purine metabolism; IMP biosynthesis via de novo pathway; N(2)-formyl-N(1)-(5-phospho-D-ribosyl)glycinamide from N(1)-(5-phospho-D-ribosyl)glycinamide (10-formyl THF route): step 1/1.</text>
</comment>
<feature type="active site" description="Proton donor" evidence="6">
    <location>
        <position position="116"/>
    </location>
</feature>
<organism evidence="8 9">
    <name type="scientific">Marinithermus hydrothermalis (strain DSM 14884 / JCM 11576 / T1)</name>
    <dbReference type="NCBI Taxonomy" id="869210"/>
    <lineage>
        <taxon>Bacteria</taxon>
        <taxon>Thermotogati</taxon>
        <taxon>Deinococcota</taxon>
        <taxon>Deinococci</taxon>
        <taxon>Thermales</taxon>
        <taxon>Thermaceae</taxon>
        <taxon>Marinithermus</taxon>
    </lineage>
</organism>
<dbReference type="GO" id="GO:0004644">
    <property type="term" value="F:phosphoribosylglycinamide formyltransferase activity"/>
    <property type="evidence" value="ECO:0007669"/>
    <property type="project" value="UniProtKB-UniRule"/>
</dbReference>
<dbReference type="OrthoDB" id="9806170at2"/>
<evidence type="ECO:0000313" key="8">
    <source>
        <dbReference type="EMBL" id="AEB12301.1"/>
    </source>
</evidence>
<feature type="binding site" evidence="6">
    <location>
        <position position="72"/>
    </location>
    <ligand>
        <name>(6R)-10-formyltetrahydrofolate</name>
        <dbReference type="ChEBI" id="CHEBI:195366"/>
    </ligand>
</feature>
<dbReference type="PANTHER" id="PTHR43369:SF2">
    <property type="entry name" value="PHOSPHORIBOSYLGLYCINAMIDE FORMYLTRANSFERASE"/>
    <property type="match status" value="1"/>
</dbReference>
<dbReference type="InterPro" id="IPR004607">
    <property type="entry name" value="GART"/>
</dbReference>
<dbReference type="InterPro" id="IPR001555">
    <property type="entry name" value="GART_AS"/>
</dbReference>
<evidence type="ECO:0000256" key="3">
    <source>
        <dbReference type="ARBA" id="ARBA00022755"/>
    </source>
</evidence>
<evidence type="ECO:0000313" key="9">
    <source>
        <dbReference type="Proteomes" id="UP000007030"/>
    </source>
</evidence>
<evidence type="ECO:0000256" key="6">
    <source>
        <dbReference type="HAMAP-Rule" id="MF_01930"/>
    </source>
</evidence>
<dbReference type="CDD" id="cd08645">
    <property type="entry name" value="FMT_core_GART"/>
    <property type="match status" value="1"/>
</dbReference>
<evidence type="ECO:0000256" key="1">
    <source>
        <dbReference type="ARBA" id="ARBA00005054"/>
    </source>
</evidence>
<dbReference type="Gene3D" id="3.40.50.170">
    <property type="entry name" value="Formyl transferase, N-terminal domain"/>
    <property type="match status" value="1"/>
</dbReference>
<dbReference type="Proteomes" id="UP000007030">
    <property type="component" value="Chromosome"/>
</dbReference>
<evidence type="ECO:0000256" key="5">
    <source>
        <dbReference type="ARBA" id="ARBA00047664"/>
    </source>
</evidence>
<dbReference type="EMBL" id="CP002630">
    <property type="protein sequence ID" value="AEB12301.1"/>
    <property type="molecule type" value="Genomic_DNA"/>
</dbReference>
<protein>
    <recommendedName>
        <fullName evidence="6">Phosphoribosylglycinamide formyltransferase</fullName>
        <ecNumber evidence="6">2.1.2.2</ecNumber>
    </recommendedName>
    <alternativeName>
        <fullName evidence="6">5'-phosphoribosylglycinamide transformylase</fullName>
    </alternativeName>
    <alternativeName>
        <fullName evidence="6">GAR transformylase</fullName>
        <shortName evidence="6">GART</shortName>
    </alternativeName>
</protein>
<feature type="binding site" evidence="6">
    <location>
        <begin position="20"/>
        <end position="22"/>
    </location>
    <ligand>
        <name>N(1)-(5-phospho-beta-D-ribosyl)glycinamide</name>
        <dbReference type="ChEBI" id="CHEBI:143788"/>
    </ligand>
</feature>
<dbReference type="eggNOG" id="COG0299">
    <property type="taxonomic scope" value="Bacteria"/>
</dbReference>
<dbReference type="AlphaFoldDB" id="F2NQT7"/>
<name>F2NQT7_MARHT</name>
<evidence type="ECO:0000259" key="7">
    <source>
        <dbReference type="Pfam" id="PF00551"/>
    </source>
</evidence>
<dbReference type="SUPFAM" id="SSF53328">
    <property type="entry name" value="Formyltransferase"/>
    <property type="match status" value="1"/>
</dbReference>
<reference evidence="8 9" key="1">
    <citation type="journal article" date="2012" name="Stand. Genomic Sci.">
        <title>Complete genome sequence of the aerobic, heterotroph Marinithermus hydrothermalis type strain (T1(T)) from a deep-sea hydrothermal vent chimney.</title>
        <authorList>
            <person name="Copeland A."/>
            <person name="Gu W."/>
            <person name="Yasawong M."/>
            <person name="Lapidus A."/>
            <person name="Lucas S."/>
            <person name="Deshpande S."/>
            <person name="Pagani I."/>
            <person name="Tapia R."/>
            <person name="Cheng J.F."/>
            <person name="Goodwin L.A."/>
            <person name="Pitluck S."/>
            <person name="Liolios K."/>
            <person name="Ivanova N."/>
            <person name="Mavromatis K."/>
            <person name="Mikhailova N."/>
            <person name="Pati A."/>
            <person name="Chen A."/>
            <person name="Palaniappan K."/>
            <person name="Land M."/>
            <person name="Pan C."/>
            <person name="Brambilla E.M."/>
            <person name="Rohde M."/>
            <person name="Tindall B.J."/>
            <person name="Sikorski J."/>
            <person name="Goker M."/>
            <person name="Detter J.C."/>
            <person name="Bristow J."/>
            <person name="Eisen J.A."/>
            <person name="Markowitz V."/>
            <person name="Hugenholtz P."/>
            <person name="Kyrpides N.C."/>
            <person name="Klenk H.P."/>
            <person name="Woyke T."/>
        </authorList>
    </citation>
    <scope>NUCLEOTIDE SEQUENCE [LARGE SCALE GENOMIC DNA]</scope>
    <source>
        <strain evidence="9">DSM 14884 / JCM 11576 / T1</strain>
    </source>
</reference>